<dbReference type="RefSeq" id="WP_223022064.1">
    <property type="nucleotide sequence ID" value="NZ_CP078143.1"/>
</dbReference>
<dbReference type="InterPro" id="IPR036388">
    <property type="entry name" value="WH-like_DNA-bd_sf"/>
</dbReference>
<sequence length="234" mass="26719">MKARKIVRRSLHEEILEQIREMIVEGRWGPREILPEMQLTEELGVSRTPLREALKVLSAEGLLEVRPRSGAQIRVLSPEETRALFEAAGMIESSSARLAVDRATPAQIARIEELHRKMLVAYEKGRRADYFDLNQRIHMAIVGAAGNDVLSELHAGLLMRMRRVRFACTNRAEDWDLAIEEHADMLKALKDKNADQLASQLDHHMEKGWQRVRDFVRDEYEQSQNSAVGSSALE</sequence>
<organism evidence="5 6">
    <name type="scientific">Nitratireductor kimnyeongensis</name>
    <dbReference type="NCBI Taxonomy" id="430679"/>
    <lineage>
        <taxon>Bacteria</taxon>
        <taxon>Pseudomonadati</taxon>
        <taxon>Pseudomonadota</taxon>
        <taxon>Alphaproteobacteria</taxon>
        <taxon>Hyphomicrobiales</taxon>
        <taxon>Phyllobacteriaceae</taxon>
        <taxon>Nitratireductor</taxon>
    </lineage>
</organism>
<comment type="caution">
    <text evidence="5">The sequence shown here is derived from an EMBL/GenBank/DDBJ whole genome shotgun (WGS) entry which is preliminary data.</text>
</comment>
<dbReference type="SUPFAM" id="SSF46785">
    <property type="entry name" value="Winged helix' DNA-binding domain"/>
    <property type="match status" value="1"/>
</dbReference>
<evidence type="ECO:0000256" key="2">
    <source>
        <dbReference type="ARBA" id="ARBA00023125"/>
    </source>
</evidence>
<reference evidence="6" key="1">
    <citation type="journal article" date="2019" name="Int. J. Syst. Evol. Microbiol.">
        <title>The Global Catalogue of Microorganisms (GCM) 10K type strain sequencing project: providing services to taxonomists for standard genome sequencing and annotation.</title>
        <authorList>
            <consortium name="The Broad Institute Genomics Platform"/>
            <consortium name="The Broad Institute Genome Sequencing Center for Infectious Disease"/>
            <person name="Wu L."/>
            <person name="Ma J."/>
        </authorList>
    </citation>
    <scope>NUCLEOTIDE SEQUENCE [LARGE SCALE GENOMIC DNA]</scope>
    <source>
        <strain evidence="6">JCM 3366</strain>
    </source>
</reference>
<dbReference type="Pfam" id="PF07729">
    <property type="entry name" value="FCD"/>
    <property type="match status" value="1"/>
</dbReference>
<evidence type="ECO:0000313" key="6">
    <source>
        <dbReference type="Proteomes" id="UP001596107"/>
    </source>
</evidence>
<dbReference type="InterPro" id="IPR036390">
    <property type="entry name" value="WH_DNA-bd_sf"/>
</dbReference>
<keyword evidence="6" id="KW-1185">Reference proteome</keyword>
<dbReference type="InterPro" id="IPR008920">
    <property type="entry name" value="TF_FadR/GntR_C"/>
</dbReference>
<dbReference type="CDD" id="cd07377">
    <property type="entry name" value="WHTH_GntR"/>
    <property type="match status" value="1"/>
</dbReference>
<dbReference type="Gene3D" id="1.10.10.10">
    <property type="entry name" value="Winged helix-like DNA-binding domain superfamily/Winged helix DNA-binding domain"/>
    <property type="match status" value="1"/>
</dbReference>
<dbReference type="PANTHER" id="PTHR43537:SF50">
    <property type="entry name" value="TRANSCRIPTIONAL REGULATORY PROTEIN"/>
    <property type="match status" value="1"/>
</dbReference>
<dbReference type="PROSITE" id="PS50949">
    <property type="entry name" value="HTH_GNTR"/>
    <property type="match status" value="1"/>
</dbReference>
<dbReference type="PRINTS" id="PR00035">
    <property type="entry name" value="HTHGNTR"/>
</dbReference>
<name>A0ABW0TCH1_9HYPH</name>
<dbReference type="SMART" id="SM00895">
    <property type="entry name" value="FCD"/>
    <property type="match status" value="1"/>
</dbReference>
<dbReference type="SUPFAM" id="SSF48008">
    <property type="entry name" value="GntR ligand-binding domain-like"/>
    <property type="match status" value="1"/>
</dbReference>
<keyword evidence="2" id="KW-0238">DNA-binding</keyword>
<gene>
    <name evidence="5" type="ORF">ACFPOD_17250</name>
</gene>
<protein>
    <submittedName>
        <fullName evidence="5">GntR family transcriptional regulator</fullName>
    </submittedName>
</protein>
<dbReference type="Gene3D" id="1.20.120.530">
    <property type="entry name" value="GntR ligand-binding domain-like"/>
    <property type="match status" value="1"/>
</dbReference>
<evidence type="ECO:0000313" key="5">
    <source>
        <dbReference type="EMBL" id="MFC5586863.1"/>
    </source>
</evidence>
<evidence type="ECO:0000256" key="3">
    <source>
        <dbReference type="ARBA" id="ARBA00023163"/>
    </source>
</evidence>
<dbReference type="InterPro" id="IPR000524">
    <property type="entry name" value="Tscrpt_reg_HTH_GntR"/>
</dbReference>
<keyword evidence="3" id="KW-0804">Transcription</keyword>
<dbReference type="InterPro" id="IPR011711">
    <property type="entry name" value="GntR_C"/>
</dbReference>
<dbReference type="EMBL" id="JBHSNB010000004">
    <property type="protein sequence ID" value="MFC5586863.1"/>
    <property type="molecule type" value="Genomic_DNA"/>
</dbReference>
<accession>A0ABW0TCH1</accession>
<dbReference type="Proteomes" id="UP001596107">
    <property type="component" value="Unassembled WGS sequence"/>
</dbReference>
<dbReference type="PANTHER" id="PTHR43537">
    <property type="entry name" value="TRANSCRIPTIONAL REGULATOR, GNTR FAMILY"/>
    <property type="match status" value="1"/>
</dbReference>
<proteinExistence type="predicted"/>
<feature type="domain" description="HTH gntR-type" evidence="4">
    <location>
        <begin position="9"/>
        <end position="76"/>
    </location>
</feature>
<keyword evidence="1" id="KW-0805">Transcription regulation</keyword>
<dbReference type="Pfam" id="PF00392">
    <property type="entry name" value="GntR"/>
    <property type="match status" value="1"/>
</dbReference>
<evidence type="ECO:0000256" key="1">
    <source>
        <dbReference type="ARBA" id="ARBA00023015"/>
    </source>
</evidence>
<evidence type="ECO:0000259" key="4">
    <source>
        <dbReference type="PROSITE" id="PS50949"/>
    </source>
</evidence>
<dbReference type="SMART" id="SM00345">
    <property type="entry name" value="HTH_GNTR"/>
    <property type="match status" value="1"/>
</dbReference>